<dbReference type="PROSITE" id="PS50865">
    <property type="entry name" value="ZF_MYND_2"/>
    <property type="match status" value="1"/>
</dbReference>
<dbReference type="OrthoDB" id="189682at2759"/>
<dbReference type="PANTHER" id="PTHR24171">
    <property type="entry name" value="ANKYRIN REPEAT DOMAIN-CONTAINING PROTEIN 39-RELATED"/>
    <property type="match status" value="1"/>
</dbReference>
<evidence type="ECO:0000313" key="11">
    <source>
        <dbReference type="Proteomes" id="UP000515135"/>
    </source>
</evidence>
<dbReference type="InterPro" id="IPR002893">
    <property type="entry name" value="Znf_MYND"/>
</dbReference>
<dbReference type="InterPro" id="IPR002110">
    <property type="entry name" value="Ankyrin_rpt"/>
</dbReference>
<dbReference type="SMART" id="SM00248">
    <property type="entry name" value="ANK"/>
    <property type="match status" value="4"/>
</dbReference>
<evidence type="ECO:0000256" key="5">
    <source>
        <dbReference type="ARBA" id="ARBA00022771"/>
    </source>
</evidence>
<dbReference type="RefSeq" id="XP_019646464.1">
    <property type="nucleotide sequence ID" value="XM_019790905.1"/>
</dbReference>
<evidence type="ECO:0000256" key="7">
    <source>
        <dbReference type="ARBA" id="ARBA00023043"/>
    </source>
</evidence>
<dbReference type="InterPro" id="IPR029063">
    <property type="entry name" value="SAM-dependent_MTases_sf"/>
</dbReference>
<keyword evidence="5 9" id="KW-0863">Zinc-finger</keyword>
<dbReference type="Gene3D" id="3.40.50.150">
    <property type="entry name" value="Vaccinia Virus protein VP39"/>
    <property type="match status" value="1"/>
</dbReference>
<keyword evidence="11" id="KW-1185">Reference proteome</keyword>
<dbReference type="KEGG" id="bbel:109486988"/>
<dbReference type="Gene3D" id="1.25.40.20">
    <property type="entry name" value="Ankyrin repeat-containing domain"/>
    <property type="match status" value="2"/>
</dbReference>
<dbReference type="PROSITE" id="PS50088">
    <property type="entry name" value="ANK_REPEAT"/>
    <property type="match status" value="3"/>
</dbReference>
<dbReference type="Pfam" id="PF01753">
    <property type="entry name" value="zf-MYND"/>
    <property type="match status" value="1"/>
</dbReference>
<evidence type="ECO:0000256" key="8">
    <source>
        <dbReference type="PROSITE-ProRule" id="PRU00023"/>
    </source>
</evidence>
<dbReference type="GeneID" id="109486988"/>
<evidence type="ECO:0000256" key="2">
    <source>
        <dbReference type="ARBA" id="ARBA00022691"/>
    </source>
</evidence>
<protein>
    <submittedName>
        <fullName evidence="12">Ankyrin repeat domain-containing protein 16-like</fullName>
    </submittedName>
</protein>
<name>A0A6P5AJN8_BRABE</name>
<feature type="repeat" description="ANK" evidence="8">
    <location>
        <begin position="76"/>
        <end position="108"/>
    </location>
</feature>
<proteinExistence type="predicted"/>
<accession>A0A6P5AJN8</accession>
<feature type="repeat" description="ANK" evidence="8">
    <location>
        <begin position="109"/>
        <end position="141"/>
    </location>
</feature>
<keyword evidence="1" id="KW-0489">Methyltransferase</keyword>
<dbReference type="Gene3D" id="6.10.140.2220">
    <property type="match status" value="1"/>
</dbReference>
<feature type="domain" description="MYND-type" evidence="10">
    <location>
        <begin position="139"/>
        <end position="180"/>
    </location>
</feature>
<dbReference type="SUPFAM" id="SSF144232">
    <property type="entry name" value="HIT/MYND zinc finger-like"/>
    <property type="match status" value="1"/>
</dbReference>
<dbReference type="GO" id="GO:0008270">
    <property type="term" value="F:zinc ion binding"/>
    <property type="evidence" value="ECO:0007669"/>
    <property type="project" value="UniProtKB-KW"/>
</dbReference>
<keyword evidence="1" id="KW-0808">Transferase</keyword>
<keyword evidence="2" id="KW-0949">S-adenosyl-L-methionine</keyword>
<dbReference type="PROSITE" id="PS50297">
    <property type="entry name" value="ANK_REP_REGION"/>
    <property type="match status" value="2"/>
</dbReference>
<dbReference type="AlphaFoldDB" id="A0A6P5AJN8"/>
<dbReference type="SUPFAM" id="SSF48403">
    <property type="entry name" value="Ankyrin repeat"/>
    <property type="match status" value="1"/>
</dbReference>
<feature type="repeat" description="ANK" evidence="8">
    <location>
        <begin position="42"/>
        <end position="74"/>
    </location>
</feature>
<organism evidence="11 12">
    <name type="scientific">Branchiostoma belcheri</name>
    <name type="common">Amphioxus</name>
    <dbReference type="NCBI Taxonomy" id="7741"/>
    <lineage>
        <taxon>Eukaryota</taxon>
        <taxon>Metazoa</taxon>
        <taxon>Chordata</taxon>
        <taxon>Cephalochordata</taxon>
        <taxon>Leptocardii</taxon>
        <taxon>Amphioxiformes</taxon>
        <taxon>Branchiostomatidae</taxon>
        <taxon>Branchiostoma</taxon>
    </lineage>
</organism>
<keyword evidence="7 8" id="KW-0040">ANK repeat</keyword>
<evidence type="ECO:0000256" key="3">
    <source>
        <dbReference type="ARBA" id="ARBA00022723"/>
    </source>
</evidence>
<keyword evidence="3" id="KW-0479">Metal-binding</keyword>
<dbReference type="Pfam" id="PF10294">
    <property type="entry name" value="Methyltransf_16"/>
    <property type="match status" value="1"/>
</dbReference>
<reference evidence="12" key="1">
    <citation type="submission" date="2025-08" db="UniProtKB">
        <authorList>
            <consortium name="RefSeq"/>
        </authorList>
    </citation>
    <scope>IDENTIFICATION</scope>
    <source>
        <tissue evidence="12">Gonad</tissue>
    </source>
</reference>
<dbReference type="GO" id="GO:0032259">
    <property type="term" value="P:methylation"/>
    <property type="evidence" value="ECO:0007669"/>
    <property type="project" value="UniProtKB-KW"/>
</dbReference>
<dbReference type="InterPro" id="IPR036770">
    <property type="entry name" value="Ankyrin_rpt-contain_sf"/>
</dbReference>
<dbReference type="GO" id="GO:0008168">
    <property type="term" value="F:methyltransferase activity"/>
    <property type="evidence" value="ECO:0007669"/>
    <property type="project" value="UniProtKB-KW"/>
</dbReference>
<evidence type="ECO:0000313" key="12">
    <source>
        <dbReference type="RefSeq" id="XP_019646464.1"/>
    </source>
</evidence>
<dbReference type="Proteomes" id="UP000515135">
    <property type="component" value="Unplaced"/>
</dbReference>
<keyword evidence="6" id="KW-0862">Zinc</keyword>
<dbReference type="Pfam" id="PF00023">
    <property type="entry name" value="Ank"/>
    <property type="match status" value="1"/>
</dbReference>
<gene>
    <name evidence="12" type="primary">LOC109486988</name>
</gene>
<evidence type="ECO:0000256" key="9">
    <source>
        <dbReference type="PROSITE-ProRule" id="PRU00134"/>
    </source>
</evidence>
<dbReference type="InterPro" id="IPR019410">
    <property type="entry name" value="Methyltransf_16"/>
</dbReference>
<evidence type="ECO:0000259" key="10">
    <source>
        <dbReference type="PROSITE" id="PS50865"/>
    </source>
</evidence>
<keyword evidence="4" id="KW-0677">Repeat</keyword>
<evidence type="ECO:0000256" key="4">
    <source>
        <dbReference type="ARBA" id="ARBA00022737"/>
    </source>
</evidence>
<evidence type="ECO:0000256" key="1">
    <source>
        <dbReference type="ARBA" id="ARBA00022603"/>
    </source>
</evidence>
<sequence length="300" mass="33203">MARNPGEDLLYSANIGCLEGVKAAMKAGADINYTQHDNVITGRGTALFSASVFGHVDVVRLLLRKGASVWKRTDGTLSSPLHATASRGHTEVVELLVHHGATLDIRDGIQVTPLMTACIYKQVDTARRLIELGARVDLADRFGRTPQRSTLKLCGRCKLTRYCSRDCQKQHWTVGHKKCCGHDACADSAKVTTTDCGETLPCACGNVPRNTELRAKHAPVVRRLEWGTADLEDFGVQHYDYIMGSDIIYKEETFPDLHKTIYHAPRRSGNSSVPHRKDPAFSRRRLSGHAETGFLPELRL</sequence>
<dbReference type="Pfam" id="PF12796">
    <property type="entry name" value="Ank_2"/>
    <property type="match status" value="1"/>
</dbReference>
<evidence type="ECO:0000256" key="6">
    <source>
        <dbReference type="ARBA" id="ARBA00022833"/>
    </source>
</evidence>